<reference evidence="3 4" key="1">
    <citation type="journal article" date="2024" name="BMC Genomics">
        <title>De novo assembly and annotation of Popillia japonica's genome with initial clues to its potential as an invasive pest.</title>
        <authorList>
            <person name="Cucini C."/>
            <person name="Boschi S."/>
            <person name="Funari R."/>
            <person name="Cardaioli E."/>
            <person name="Iannotti N."/>
            <person name="Marturano G."/>
            <person name="Paoli F."/>
            <person name="Bruttini M."/>
            <person name="Carapelli A."/>
            <person name="Frati F."/>
            <person name="Nardi F."/>
        </authorList>
    </citation>
    <scope>NUCLEOTIDE SEQUENCE [LARGE SCALE GENOMIC DNA]</scope>
    <source>
        <strain evidence="3">DMR45628</strain>
    </source>
</reference>
<feature type="region of interest" description="Disordered" evidence="1">
    <location>
        <begin position="117"/>
        <end position="137"/>
    </location>
</feature>
<sequence length="137" mass="15272">MPQLPYHKYLGPGNELSGEQLPYHKYLGPGNELSGEEPVDTDDVIALEHDSAYETAVAAEVILKADEDVILDFWDDFSTSGNWHSLVGAAGLTLKDVVEKQVEVIYPDMSSGQRYKPLSFTNCKGEHKDHQRQQRPG</sequence>
<keyword evidence="4" id="KW-1185">Reference proteome</keyword>
<dbReference type="Pfam" id="PF08398">
    <property type="entry name" value="Phospholip_A2_4"/>
    <property type="match status" value="1"/>
</dbReference>
<dbReference type="AlphaFoldDB" id="A0AAW1JFX3"/>
<accession>A0AAW1JFX3</accession>
<dbReference type="Proteomes" id="UP001458880">
    <property type="component" value="Unassembled WGS sequence"/>
</dbReference>
<name>A0AAW1JFX3_POPJA</name>
<gene>
    <name evidence="3" type="ORF">QE152_g30015</name>
</gene>
<dbReference type="EMBL" id="JASPKY010000395">
    <property type="protein sequence ID" value="KAK9702333.1"/>
    <property type="molecule type" value="Genomic_DNA"/>
</dbReference>
<proteinExistence type="predicted"/>
<organism evidence="3 4">
    <name type="scientific">Popillia japonica</name>
    <name type="common">Japanese beetle</name>
    <dbReference type="NCBI Taxonomy" id="7064"/>
    <lineage>
        <taxon>Eukaryota</taxon>
        <taxon>Metazoa</taxon>
        <taxon>Ecdysozoa</taxon>
        <taxon>Arthropoda</taxon>
        <taxon>Hexapoda</taxon>
        <taxon>Insecta</taxon>
        <taxon>Pterygota</taxon>
        <taxon>Neoptera</taxon>
        <taxon>Endopterygota</taxon>
        <taxon>Coleoptera</taxon>
        <taxon>Polyphaga</taxon>
        <taxon>Scarabaeiformia</taxon>
        <taxon>Scarabaeidae</taxon>
        <taxon>Rutelinae</taxon>
        <taxon>Popillia</taxon>
    </lineage>
</organism>
<dbReference type="GO" id="GO:0005198">
    <property type="term" value="F:structural molecule activity"/>
    <property type="evidence" value="ECO:0007669"/>
    <property type="project" value="InterPro"/>
</dbReference>
<evidence type="ECO:0000256" key="1">
    <source>
        <dbReference type="SAM" id="MobiDB-lite"/>
    </source>
</evidence>
<evidence type="ECO:0000259" key="2">
    <source>
        <dbReference type="Pfam" id="PF08398"/>
    </source>
</evidence>
<protein>
    <submittedName>
        <fullName evidence="3">Phospholipase A2-like domain</fullName>
    </submittedName>
</protein>
<comment type="caution">
    <text evidence="3">The sequence shown here is derived from an EMBL/GenBank/DDBJ whole genome shotgun (WGS) entry which is preliminary data.</text>
</comment>
<dbReference type="InterPro" id="IPR013607">
    <property type="entry name" value="Phospholipase_A2-like"/>
</dbReference>
<evidence type="ECO:0000313" key="4">
    <source>
        <dbReference type="Proteomes" id="UP001458880"/>
    </source>
</evidence>
<feature type="domain" description="Phospholipase A2-like" evidence="2">
    <location>
        <begin position="20"/>
        <end position="58"/>
    </location>
</feature>
<evidence type="ECO:0000313" key="3">
    <source>
        <dbReference type="EMBL" id="KAK9702333.1"/>
    </source>
</evidence>
<feature type="compositionally biased region" description="Basic and acidic residues" evidence="1">
    <location>
        <begin position="124"/>
        <end position="137"/>
    </location>
</feature>